<feature type="domain" description="DNA polymerase Y-family little finger" evidence="2">
    <location>
        <begin position="233"/>
        <end position="336"/>
    </location>
</feature>
<dbReference type="InterPro" id="IPR043502">
    <property type="entry name" value="DNA/RNA_pol_sf"/>
</dbReference>
<evidence type="ECO:0000259" key="2">
    <source>
        <dbReference type="Pfam" id="PF11799"/>
    </source>
</evidence>
<gene>
    <name evidence="3" type="ORF">JAO74_17415</name>
</gene>
<protein>
    <submittedName>
        <fullName evidence="3">DNA polymerase Y family protein</fullName>
    </submittedName>
</protein>
<dbReference type="Proteomes" id="UP000640426">
    <property type="component" value="Unassembled WGS sequence"/>
</dbReference>
<keyword evidence="1" id="KW-0227">DNA damage</keyword>
<evidence type="ECO:0000256" key="1">
    <source>
        <dbReference type="ARBA" id="ARBA00022763"/>
    </source>
</evidence>
<dbReference type="PANTHER" id="PTHR35369:SF2">
    <property type="entry name" value="BLR3025 PROTEIN"/>
    <property type="match status" value="1"/>
</dbReference>
<evidence type="ECO:0000313" key="4">
    <source>
        <dbReference type="Proteomes" id="UP000640426"/>
    </source>
</evidence>
<dbReference type="SUPFAM" id="SSF56672">
    <property type="entry name" value="DNA/RNA polymerases"/>
    <property type="match status" value="1"/>
</dbReference>
<dbReference type="PANTHER" id="PTHR35369">
    <property type="entry name" value="BLR3025 PROTEIN-RELATED"/>
    <property type="match status" value="1"/>
</dbReference>
<dbReference type="CDD" id="cd03468">
    <property type="entry name" value="PolY_like"/>
    <property type="match status" value="1"/>
</dbReference>
<dbReference type="InterPro" id="IPR017961">
    <property type="entry name" value="DNA_pol_Y-fam_little_finger"/>
</dbReference>
<dbReference type="EMBL" id="JAELXS010000016">
    <property type="protein sequence ID" value="MBJ6123560.1"/>
    <property type="molecule type" value="Genomic_DNA"/>
</dbReference>
<evidence type="ECO:0000313" key="3">
    <source>
        <dbReference type="EMBL" id="MBJ6123560.1"/>
    </source>
</evidence>
<name>A0ABS0XUZ8_9SPHN</name>
<dbReference type="Pfam" id="PF11799">
    <property type="entry name" value="IMS_C"/>
    <property type="match status" value="1"/>
</dbReference>
<organism evidence="3 4">
    <name type="scientific">Sphingomonas mollis</name>
    <dbReference type="NCBI Taxonomy" id="2795726"/>
    <lineage>
        <taxon>Bacteria</taxon>
        <taxon>Pseudomonadati</taxon>
        <taxon>Pseudomonadota</taxon>
        <taxon>Alphaproteobacteria</taxon>
        <taxon>Sphingomonadales</taxon>
        <taxon>Sphingomonadaceae</taxon>
        <taxon>Sphingomonas</taxon>
    </lineage>
</organism>
<accession>A0ABS0XUZ8</accession>
<comment type="caution">
    <text evidence="3">The sequence shown here is derived from an EMBL/GenBank/DDBJ whole genome shotgun (WGS) entry which is preliminary data.</text>
</comment>
<dbReference type="InterPro" id="IPR050356">
    <property type="entry name" value="SulA_CellDiv_inhibitor"/>
</dbReference>
<sequence>MVFPWLPVERLRATRPHLFVGRGESPLAFVETVGNAVRLVALDRSALQAGLKPGLTLADARAQVPELEVFEGDPHADLDWLERLADGCARYTPTVVLRPPDALLLDIAGCTHAFEGERPLAADVEGRLARRGVLARHAFGDTAEVAHALARFAGAPAPDEQRAVRRLPVAALGLDADDGIALTRAGLKTVGDVMARPLATIAARFGEEAAMAVRRLSGDARAPVVARKVAVPVVVERRFAEPVGRTDFALQVIADLVADAATLLEKRGEGGRRWEAKLFRTDGQIQQLRIETGRPTRDPAVLMRLFAERIDGLADPLDPGFGYDLIRLAVVLAERLDTSQLRLEGGESGEGTQAGEVAALVDRLSTRLGRGRVRRFASRDSHIPEQAELMLPAAAPPATGEWPATEPGEPPLRPIYLFDPPQPIDSIAAETPDGPPARFRWRRTVHDVARAEGPERIAGEWWRRHDAAIPTRDYFRVEDQRGRRFWIFRHGLYVETESPRWYVHGLFA</sequence>
<keyword evidence="4" id="KW-1185">Reference proteome</keyword>
<reference evidence="4" key="1">
    <citation type="submission" date="2020-12" db="EMBL/GenBank/DDBJ databases">
        <title>Hymenobacter sp.</title>
        <authorList>
            <person name="Kim M.K."/>
        </authorList>
    </citation>
    <scope>NUCLEOTIDE SEQUENCE [LARGE SCALE GENOMIC DNA]</scope>
    <source>
        <strain evidence="4">BT553</strain>
    </source>
</reference>
<proteinExistence type="predicted"/>